<protein>
    <submittedName>
        <fullName evidence="1">Uncharacterized protein</fullName>
    </submittedName>
</protein>
<reference evidence="1 2" key="1">
    <citation type="submission" date="2018-08" db="EMBL/GenBank/DDBJ databases">
        <title>A genome reference for cultivated species of the human gut microbiota.</title>
        <authorList>
            <person name="Zou Y."/>
            <person name="Xue W."/>
            <person name="Luo G."/>
        </authorList>
    </citation>
    <scope>NUCLEOTIDE SEQUENCE [LARGE SCALE GENOMIC DNA]</scope>
    <source>
        <strain evidence="1 2">AF39-6AC</strain>
    </source>
</reference>
<gene>
    <name evidence="1" type="ORF">DW042_11355</name>
</gene>
<evidence type="ECO:0000313" key="2">
    <source>
        <dbReference type="Proteomes" id="UP000284417"/>
    </source>
</evidence>
<organism evidence="1 2">
    <name type="scientific">Bacteroides xylanisolvens</name>
    <dbReference type="NCBI Taxonomy" id="371601"/>
    <lineage>
        <taxon>Bacteria</taxon>
        <taxon>Pseudomonadati</taxon>
        <taxon>Bacteroidota</taxon>
        <taxon>Bacteroidia</taxon>
        <taxon>Bacteroidales</taxon>
        <taxon>Bacteroidaceae</taxon>
        <taxon>Bacteroides</taxon>
    </lineage>
</organism>
<dbReference type="EMBL" id="QROC01000013">
    <property type="protein sequence ID" value="RHK96366.1"/>
    <property type="molecule type" value="Genomic_DNA"/>
</dbReference>
<dbReference type="Proteomes" id="UP000284417">
    <property type="component" value="Unassembled WGS sequence"/>
</dbReference>
<comment type="caution">
    <text evidence="1">The sequence shown here is derived from an EMBL/GenBank/DDBJ whole genome shotgun (WGS) entry which is preliminary data.</text>
</comment>
<accession>A0A415HR45</accession>
<proteinExistence type="predicted"/>
<name>A0A415HR45_9BACE</name>
<evidence type="ECO:0000313" key="1">
    <source>
        <dbReference type="EMBL" id="RHK96366.1"/>
    </source>
</evidence>
<dbReference type="AlphaFoldDB" id="A0A415HR45"/>
<sequence>MVSEISFTALFFIIQWTGILDKFVSLQSLILKDNTMNEYVDFYMQRCLQVATSIDDKSKHIILNNIKAINYEEAVKLAETIIIDDNKRKLLLSEEVFVNDSTLAQYLEREELDALKLWRLSVLLYAMIMGCNVAELSISVADQYLDLFNHLNDGMKVASIEVVGRLPTETKKGKSSTKTKKFTISSQLLINKMKQAYLELQDDIVTVDNLKHYTIERITTMNEIANKRILNYYFAQELKAFLSKYKGGKMSSNRKKLVLYILYLFGRFKNNIPVNTDNYRALTRDYNKSPIKLSLFTVNGQSFPLILLPNPEIEKIRSKYRRFIEEM</sequence>